<evidence type="ECO:0000313" key="3">
    <source>
        <dbReference type="Proteomes" id="UP000095606"/>
    </source>
</evidence>
<dbReference type="AlphaFoldDB" id="A0A174NUU8"/>
<dbReference type="EMBL" id="CZAE01000013">
    <property type="protein sequence ID" value="CUP52522.1"/>
    <property type="molecule type" value="Genomic_DNA"/>
</dbReference>
<protein>
    <submittedName>
        <fullName evidence="1">Protein of uncharacterized function (DUF1573)</fullName>
    </submittedName>
</protein>
<reference evidence="2" key="2">
    <citation type="submission" date="2019-11" db="EMBL/GenBank/DDBJ databases">
        <authorList>
            <person name="Feng L."/>
        </authorList>
    </citation>
    <scope>NUCLEOTIDE SEQUENCE</scope>
    <source>
        <strain evidence="2">BfaecisLFYP10</strain>
    </source>
</reference>
<reference evidence="1 3" key="1">
    <citation type="submission" date="2015-09" db="EMBL/GenBank/DDBJ databases">
        <authorList>
            <consortium name="Pathogen Informatics"/>
        </authorList>
    </citation>
    <scope>NUCLEOTIDE SEQUENCE [LARGE SCALE GENOMIC DNA]</scope>
    <source>
        <strain evidence="1 3">2789STDY5834846</strain>
    </source>
</reference>
<dbReference type="Pfam" id="PF07610">
    <property type="entry name" value="DUF1573"/>
    <property type="match status" value="1"/>
</dbReference>
<sequence>MDMKKRQLMILTVFVGGLTGSIPVIKAQEWRLMSREEIEAKVHPVLLEQAGEFLHFDTCRLSVGTINEQSQPKTVYFHFQNVSQQTITLNKVTTTCGCTVAGFCKKPLAPNEESIISLTFHPRNRPGTVDAEALVYTNLSDFSPVARLSLCGYVSASDEWNHLPQNMGHLRLARKQVSFSKAGKTTIERIACANSGDHPLKLNALLLPSCLKFHTEPAVLAPGQEGDLVITLDKEKLPSFHTEEKHLSLIIDGVIGKPSEKTIEVIIKN</sequence>
<evidence type="ECO:0000313" key="1">
    <source>
        <dbReference type="EMBL" id="CUP52522.1"/>
    </source>
</evidence>
<dbReference type="InterPro" id="IPR013783">
    <property type="entry name" value="Ig-like_fold"/>
</dbReference>
<dbReference type="Proteomes" id="UP000095606">
    <property type="component" value="Unassembled WGS sequence"/>
</dbReference>
<dbReference type="PANTHER" id="PTHR37833">
    <property type="entry name" value="LIPOPROTEIN-RELATED"/>
    <property type="match status" value="1"/>
</dbReference>
<name>A0A174NUU8_9BACE</name>
<gene>
    <name evidence="2" type="ORF">BFLFYP10_01938</name>
    <name evidence="1" type="ORF">ERS852461_02768</name>
</gene>
<organism evidence="1 3">
    <name type="scientific">Bacteroides faecis</name>
    <dbReference type="NCBI Taxonomy" id="674529"/>
    <lineage>
        <taxon>Bacteria</taxon>
        <taxon>Pseudomonadati</taxon>
        <taxon>Bacteroidota</taxon>
        <taxon>Bacteroidia</taxon>
        <taxon>Bacteroidales</taxon>
        <taxon>Bacteroidaceae</taxon>
        <taxon>Bacteroides</taxon>
    </lineage>
</organism>
<dbReference type="InterPro" id="IPR011467">
    <property type="entry name" value="DUF1573"/>
</dbReference>
<dbReference type="PANTHER" id="PTHR37833:SF1">
    <property type="entry name" value="SIGNAL PEPTIDE PROTEIN"/>
    <property type="match status" value="1"/>
</dbReference>
<dbReference type="Gene3D" id="2.60.40.10">
    <property type="entry name" value="Immunoglobulins"/>
    <property type="match status" value="1"/>
</dbReference>
<accession>A0A6N2V1Y4</accession>
<accession>A0A174NUU8</accession>
<dbReference type="EMBL" id="CACRSZ010000048">
    <property type="protein sequence ID" value="VYT23980.1"/>
    <property type="molecule type" value="Genomic_DNA"/>
</dbReference>
<evidence type="ECO:0000313" key="2">
    <source>
        <dbReference type="EMBL" id="VYT23980.1"/>
    </source>
</evidence>
<proteinExistence type="predicted"/>